<proteinExistence type="inferred from homology"/>
<name>L7FPP4_ENTIV</name>
<dbReference type="GO" id="GO:0016020">
    <property type="term" value="C:membrane"/>
    <property type="evidence" value="ECO:0007669"/>
    <property type="project" value="InterPro"/>
</dbReference>
<organism evidence="4 5">
    <name type="scientific">Entamoeba invadens IP1</name>
    <dbReference type="NCBI Taxonomy" id="370355"/>
    <lineage>
        <taxon>Eukaryota</taxon>
        <taxon>Amoebozoa</taxon>
        <taxon>Evosea</taxon>
        <taxon>Archamoebae</taxon>
        <taxon>Mastigamoebida</taxon>
        <taxon>Entamoebidae</taxon>
        <taxon>Entamoeba</taxon>
    </lineage>
</organism>
<dbReference type="AlphaFoldDB" id="L7FPP4"/>
<dbReference type="InterPro" id="IPR001806">
    <property type="entry name" value="Small_GTPase"/>
</dbReference>
<dbReference type="PANTHER" id="PTHR24070">
    <property type="entry name" value="RAS, DI-RAS, AND RHEB FAMILY MEMBERS OF SMALL GTPASE SUPERFAMILY"/>
    <property type="match status" value="1"/>
</dbReference>
<gene>
    <name evidence="4" type="ORF">EIN_218010</name>
</gene>
<dbReference type="PRINTS" id="PR00449">
    <property type="entry name" value="RASTRNSFRMNG"/>
</dbReference>
<dbReference type="GO" id="GO:0003924">
    <property type="term" value="F:GTPase activity"/>
    <property type="evidence" value="ECO:0007669"/>
    <property type="project" value="InterPro"/>
</dbReference>
<dbReference type="InterPro" id="IPR005225">
    <property type="entry name" value="Small_GTP-bd"/>
</dbReference>
<dbReference type="InterPro" id="IPR020849">
    <property type="entry name" value="Small_GTPase_Ras-type"/>
</dbReference>
<dbReference type="InterPro" id="IPR027417">
    <property type="entry name" value="P-loop_NTPase"/>
</dbReference>
<sequence>MNSIERLNVLVIGPCYSGKSSLIKRYILNEFIDIYDPIIVDTYNKKLKFKNKELILQITDVTGSESCEAILYDEIRNKDGYLLVYPINSKEKFKEVVVFHQRIYKELNKTSDEKIALVLCANKSDLEQERQVSTQEGQDLADEWGSLFFEVSGKHNIYVDKLFESLVTEIINQKITSKNNFNYDYKSKQDCVLM</sequence>
<reference evidence="4 5" key="1">
    <citation type="submission" date="2012-10" db="EMBL/GenBank/DDBJ databases">
        <authorList>
            <person name="Zafar N."/>
            <person name="Inman J."/>
            <person name="Hall N."/>
            <person name="Lorenzi H."/>
            <person name="Caler E."/>
        </authorList>
    </citation>
    <scope>NUCLEOTIDE SEQUENCE [LARGE SCALE GENOMIC DNA]</scope>
    <source>
        <strain evidence="4 5">IP1</strain>
    </source>
</reference>
<evidence type="ECO:0000313" key="5">
    <source>
        <dbReference type="Proteomes" id="UP000014680"/>
    </source>
</evidence>
<dbReference type="Pfam" id="PF00071">
    <property type="entry name" value="Ras"/>
    <property type="match status" value="1"/>
</dbReference>
<dbReference type="OMA" id="NPTIEDN"/>
<keyword evidence="2" id="KW-0547">Nucleotide-binding</keyword>
<dbReference type="NCBIfam" id="TIGR00231">
    <property type="entry name" value="small_GTP"/>
    <property type="match status" value="1"/>
</dbReference>
<dbReference type="KEGG" id="eiv:EIN_218010"/>
<accession>L7FPP4</accession>
<keyword evidence="3" id="KW-0342">GTP-binding</keyword>
<dbReference type="GeneID" id="14894312"/>
<keyword evidence="5" id="KW-1185">Reference proteome</keyword>
<dbReference type="GO" id="GO:0007165">
    <property type="term" value="P:signal transduction"/>
    <property type="evidence" value="ECO:0007669"/>
    <property type="project" value="InterPro"/>
</dbReference>
<protein>
    <submittedName>
        <fullName evidence="4">Ras, putative</fullName>
    </submittedName>
</protein>
<dbReference type="GO" id="GO:0005525">
    <property type="term" value="F:GTP binding"/>
    <property type="evidence" value="ECO:0007669"/>
    <property type="project" value="UniProtKB-KW"/>
</dbReference>
<dbReference type="SMART" id="SM00175">
    <property type="entry name" value="RAB"/>
    <property type="match status" value="1"/>
</dbReference>
<comment type="similarity">
    <text evidence="1">Belongs to the small GTPase superfamily. Rho family.</text>
</comment>
<dbReference type="OrthoDB" id="5976022at2759"/>
<dbReference type="RefSeq" id="XP_004262107.1">
    <property type="nucleotide sequence ID" value="XM_004262059.1"/>
</dbReference>
<dbReference type="PROSITE" id="PS51421">
    <property type="entry name" value="RAS"/>
    <property type="match status" value="1"/>
</dbReference>
<dbReference type="EMBL" id="KB206139">
    <property type="protein sequence ID" value="ELP95336.1"/>
    <property type="molecule type" value="Genomic_DNA"/>
</dbReference>
<dbReference type="SMART" id="SM00173">
    <property type="entry name" value="RAS"/>
    <property type="match status" value="1"/>
</dbReference>
<dbReference type="Gene3D" id="3.40.50.300">
    <property type="entry name" value="P-loop containing nucleotide triphosphate hydrolases"/>
    <property type="match status" value="1"/>
</dbReference>
<dbReference type="Proteomes" id="UP000014680">
    <property type="component" value="Unassembled WGS sequence"/>
</dbReference>
<evidence type="ECO:0000256" key="1">
    <source>
        <dbReference type="ARBA" id="ARBA00010142"/>
    </source>
</evidence>
<dbReference type="PROSITE" id="PS51419">
    <property type="entry name" value="RAB"/>
    <property type="match status" value="1"/>
</dbReference>
<dbReference type="SUPFAM" id="SSF52540">
    <property type="entry name" value="P-loop containing nucleoside triphosphate hydrolases"/>
    <property type="match status" value="1"/>
</dbReference>
<evidence type="ECO:0000256" key="2">
    <source>
        <dbReference type="ARBA" id="ARBA00022741"/>
    </source>
</evidence>
<evidence type="ECO:0000256" key="3">
    <source>
        <dbReference type="ARBA" id="ARBA00023134"/>
    </source>
</evidence>
<dbReference type="VEuPathDB" id="AmoebaDB:EIN_218010"/>
<dbReference type="SMART" id="SM00174">
    <property type="entry name" value="RHO"/>
    <property type="match status" value="1"/>
</dbReference>
<evidence type="ECO:0000313" key="4">
    <source>
        <dbReference type="EMBL" id="ELP95336.1"/>
    </source>
</evidence>